<keyword evidence="1" id="KW-0479">Metal-binding</keyword>
<dbReference type="RefSeq" id="XP_020436421.1">
    <property type="nucleotide sequence ID" value="XM_020574349.1"/>
</dbReference>
<keyword evidence="1" id="KW-0862">Zinc</keyword>
<dbReference type="GO" id="GO:0008270">
    <property type="term" value="F:zinc ion binding"/>
    <property type="evidence" value="ECO:0007669"/>
    <property type="project" value="UniProtKB-KW"/>
</dbReference>
<evidence type="ECO:0000313" key="3">
    <source>
        <dbReference type="EMBL" id="EFA84306.1"/>
    </source>
</evidence>
<evidence type="ECO:0000256" key="1">
    <source>
        <dbReference type="PROSITE-ProRule" id="PRU00024"/>
    </source>
</evidence>
<dbReference type="InterPro" id="IPR015915">
    <property type="entry name" value="Kelch-typ_b-propeller"/>
</dbReference>
<dbReference type="SUPFAM" id="SSF117281">
    <property type="entry name" value="Kelch motif"/>
    <property type="match status" value="1"/>
</dbReference>
<keyword evidence="4" id="KW-1185">Reference proteome</keyword>
<keyword evidence="1" id="KW-0863">Zinc-finger</keyword>
<dbReference type="InParanoid" id="D3B4Q8"/>
<protein>
    <recommendedName>
        <fullName evidence="2">B box-type domain-containing protein</fullName>
    </recommendedName>
</protein>
<dbReference type="AlphaFoldDB" id="D3B4Q8"/>
<dbReference type="Proteomes" id="UP000001396">
    <property type="component" value="Unassembled WGS sequence"/>
</dbReference>
<organism evidence="3 4">
    <name type="scientific">Heterostelium pallidum (strain ATCC 26659 / Pp 5 / PN500)</name>
    <name type="common">Cellular slime mold</name>
    <name type="synonym">Polysphondylium pallidum</name>
    <dbReference type="NCBI Taxonomy" id="670386"/>
    <lineage>
        <taxon>Eukaryota</taxon>
        <taxon>Amoebozoa</taxon>
        <taxon>Evosea</taxon>
        <taxon>Eumycetozoa</taxon>
        <taxon>Dictyostelia</taxon>
        <taxon>Acytosteliales</taxon>
        <taxon>Acytosteliaceae</taxon>
        <taxon>Heterostelium</taxon>
    </lineage>
</organism>
<proteinExistence type="predicted"/>
<dbReference type="InterPro" id="IPR000315">
    <property type="entry name" value="Znf_B-box"/>
</dbReference>
<dbReference type="GeneID" id="31358904"/>
<accession>D3B4Q8</accession>
<dbReference type="SUPFAM" id="SSF57845">
    <property type="entry name" value="B-box zinc-binding domain"/>
    <property type="match status" value="1"/>
</dbReference>
<dbReference type="EMBL" id="ADBJ01000010">
    <property type="protein sequence ID" value="EFA84306.1"/>
    <property type="molecule type" value="Genomic_DNA"/>
</dbReference>
<name>D3B4Q8_HETP5</name>
<feature type="domain" description="B box-type" evidence="2">
    <location>
        <begin position="1"/>
        <end position="41"/>
    </location>
</feature>
<evidence type="ECO:0000313" key="4">
    <source>
        <dbReference type="Proteomes" id="UP000001396"/>
    </source>
</evidence>
<comment type="caution">
    <text evidence="3">The sequence shown here is derived from an EMBL/GenBank/DDBJ whole genome shotgun (WGS) entry which is preliminary data.</text>
</comment>
<dbReference type="PROSITE" id="PS50119">
    <property type="entry name" value="ZF_BBOX"/>
    <property type="match status" value="1"/>
</dbReference>
<gene>
    <name evidence="3" type="ORF">PPL_03383</name>
</gene>
<reference evidence="3 4" key="1">
    <citation type="journal article" date="2011" name="Genome Res.">
        <title>Phylogeny-wide analysis of social amoeba genomes highlights ancient origins for complex intercellular communication.</title>
        <authorList>
            <person name="Heidel A.J."/>
            <person name="Lawal H.M."/>
            <person name="Felder M."/>
            <person name="Schilde C."/>
            <person name="Helps N.R."/>
            <person name="Tunggal B."/>
            <person name="Rivero F."/>
            <person name="John U."/>
            <person name="Schleicher M."/>
            <person name="Eichinger L."/>
            <person name="Platzer M."/>
            <person name="Noegel A.A."/>
            <person name="Schaap P."/>
            <person name="Gloeckner G."/>
        </authorList>
    </citation>
    <scope>NUCLEOTIDE SEQUENCE [LARGE SCALE GENOMIC DNA]</scope>
    <source>
        <strain evidence="4">ATCC 26659 / Pp 5 / PN500</strain>
    </source>
</reference>
<dbReference type="Gene3D" id="2.120.10.80">
    <property type="entry name" value="Kelch-type beta propeller"/>
    <property type="match status" value="1"/>
</dbReference>
<evidence type="ECO:0000259" key="2">
    <source>
        <dbReference type="PROSITE" id="PS50119"/>
    </source>
</evidence>
<sequence>MTIKCFNHQRSLEFICYQCNSLFCSKCISSHNREHPDHSNHWEHIDDIKDSLNTLKLDDIIDSAYSTTTTTTTNNHVNNINNDSTNNESSYNNDNTKLISQIKNKLKSIWESLRSSTSRYQSLTTTENDIKQHFEVLHQYLITEEHKLQRDIINDKGIITNQIDSNINHLKYLINIIMIFNKLNNSNSNSNINRNSTCSDNQSMLPDTTSLYSTATIIESVISSTSLQSFINDNNQTLFNEHLDIFNMDELLKQHSDDSSSLLLDIIHKYNNQFSKSTTITDNNDNSLSSYKLSINKPDFNQLNSIIKQSINLAKKTSSNYNRNEQSYIFVTHKSTKGATLINTSNNYSIEELQFDYDFWGTFSSIVSIGEYVYIFGGSYCTRKWIKISIQSKSVEYDFIEDIIRGDSNISVCYDGQDHIYLVNGWNIDNRIDRFNIKTKKFESYHQLPEGYLTQVSSMIFKGSLYSVSFNQNKIFQFDLTSRTISDHQIDNILPSSACHDNNGNFFILDTTHKRFIQYNVETKQTNDLNSIPHLEGTLSFVMYHRESPTSSYIYSFGSSNDCNFKYSIESNQCEPFLRDIKNHNREWCASTSITF</sequence>